<keyword evidence="3" id="KW-1185">Reference proteome</keyword>
<organism evidence="2 3">
    <name type="scientific">Costertonia aggregata</name>
    <dbReference type="NCBI Taxonomy" id="343403"/>
    <lineage>
        <taxon>Bacteria</taxon>
        <taxon>Pseudomonadati</taxon>
        <taxon>Bacteroidota</taxon>
        <taxon>Flavobacteriia</taxon>
        <taxon>Flavobacteriales</taxon>
        <taxon>Flavobacteriaceae</taxon>
        <taxon>Costertonia</taxon>
    </lineage>
</organism>
<feature type="domain" description="DUF7079" evidence="1">
    <location>
        <begin position="7"/>
        <end position="116"/>
    </location>
</feature>
<sequence length="125" mass="15316">MSPKEIEQRKPIWIAISDFYLDTELDDVSFKYIAKKIHESTFTFEEVKQIDRTDVFPVLYGNLLTVAGIWSGFNEEWLVPTIIENLSKQNTLSRFFLKIKYRLFRWMYKEYWEKLEYFHKTFKHQ</sequence>
<reference evidence="2 3" key="1">
    <citation type="journal article" date="2006" name="Int. J. Syst. Evol. Microbiol.">
        <title>Costertonia aggregata gen. nov., sp. nov., a mesophilic marine bacterium of the family Flavobacteriaceae, isolated from a mature biofilm.</title>
        <authorList>
            <person name="Kwon K.K."/>
            <person name="Lee Y.K."/>
            <person name="Lee H.K."/>
        </authorList>
    </citation>
    <scope>NUCLEOTIDE SEQUENCE [LARGE SCALE GENOMIC DNA]</scope>
    <source>
        <strain evidence="2 3">KCCM 42265</strain>
    </source>
</reference>
<evidence type="ECO:0000259" key="1">
    <source>
        <dbReference type="Pfam" id="PF23296"/>
    </source>
</evidence>
<protein>
    <recommendedName>
        <fullName evidence="1">DUF7079 domain-containing protein</fullName>
    </recommendedName>
</protein>
<dbReference type="Pfam" id="PF23296">
    <property type="entry name" value="DUF7079"/>
    <property type="match status" value="1"/>
</dbReference>
<accession>A0A7H9ARM6</accession>
<proteinExistence type="predicted"/>
<dbReference type="AlphaFoldDB" id="A0A7H9ARM6"/>
<evidence type="ECO:0000313" key="3">
    <source>
        <dbReference type="Proteomes" id="UP000509302"/>
    </source>
</evidence>
<dbReference type="EMBL" id="CP058595">
    <property type="protein sequence ID" value="QLG46141.1"/>
    <property type="molecule type" value="Genomic_DNA"/>
</dbReference>
<dbReference type="Proteomes" id="UP000509302">
    <property type="component" value="Chromosome"/>
</dbReference>
<name>A0A7H9ARM6_9FLAO</name>
<dbReference type="RefSeq" id="WP_179242422.1">
    <property type="nucleotide sequence ID" value="NZ_CP058595.1"/>
</dbReference>
<dbReference type="InterPro" id="IPR055507">
    <property type="entry name" value="DUF7079"/>
</dbReference>
<dbReference type="KEGG" id="cagg:HYG79_12540"/>
<gene>
    <name evidence="2" type="ORF">HYG79_12540</name>
</gene>
<evidence type="ECO:0000313" key="2">
    <source>
        <dbReference type="EMBL" id="QLG46141.1"/>
    </source>
</evidence>